<feature type="compositionally biased region" description="Polar residues" evidence="1">
    <location>
        <begin position="1"/>
        <end position="20"/>
    </location>
</feature>
<evidence type="ECO:0000313" key="3">
    <source>
        <dbReference type="Proteomes" id="UP001151760"/>
    </source>
</evidence>
<feature type="region of interest" description="Disordered" evidence="1">
    <location>
        <begin position="1"/>
        <end position="21"/>
    </location>
</feature>
<name>A0ABQ5GI22_9ASTR</name>
<evidence type="ECO:0000256" key="1">
    <source>
        <dbReference type="SAM" id="MobiDB-lite"/>
    </source>
</evidence>
<dbReference type="Proteomes" id="UP001151760">
    <property type="component" value="Unassembled WGS sequence"/>
</dbReference>
<proteinExistence type="predicted"/>
<comment type="caution">
    <text evidence="2">The sequence shown here is derived from an EMBL/GenBank/DDBJ whole genome shotgun (WGS) entry which is preliminary data.</text>
</comment>
<feature type="region of interest" description="Disordered" evidence="1">
    <location>
        <begin position="111"/>
        <end position="160"/>
    </location>
</feature>
<reference evidence="2" key="1">
    <citation type="journal article" date="2022" name="Int. J. Mol. Sci.">
        <title>Draft Genome of Tanacetum Coccineum: Genomic Comparison of Closely Related Tanacetum-Family Plants.</title>
        <authorList>
            <person name="Yamashiro T."/>
            <person name="Shiraishi A."/>
            <person name="Nakayama K."/>
            <person name="Satake H."/>
        </authorList>
    </citation>
    <scope>NUCLEOTIDE SEQUENCE</scope>
</reference>
<reference evidence="2" key="2">
    <citation type="submission" date="2022-01" db="EMBL/GenBank/DDBJ databases">
        <authorList>
            <person name="Yamashiro T."/>
            <person name="Shiraishi A."/>
            <person name="Satake H."/>
            <person name="Nakayama K."/>
        </authorList>
    </citation>
    <scope>NUCLEOTIDE SEQUENCE</scope>
</reference>
<organism evidence="2 3">
    <name type="scientific">Tanacetum coccineum</name>
    <dbReference type="NCBI Taxonomy" id="301880"/>
    <lineage>
        <taxon>Eukaryota</taxon>
        <taxon>Viridiplantae</taxon>
        <taxon>Streptophyta</taxon>
        <taxon>Embryophyta</taxon>
        <taxon>Tracheophyta</taxon>
        <taxon>Spermatophyta</taxon>
        <taxon>Magnoliopsida</taxon>
        <taxon>eudicotyledons</taxon>
        <taxon>Gunneridae</taxon>
        <taxon>Pentapetalae</taxon>
        <taxon>asterids</taxon>
        <taxon>campanulids</taxon>
        <taxon>Asterales</taxon>
        <taxon>Asteraceae</taxon>
        <taxon>Asteroideae</taxon>
        <taxon>Anthemideae</taxon>
        <taxon>Anthemidinae</taxon>
        <taxon>Tanacetum</taxon>
    </lineage>
</organism>
<sequence length="468" mass="51785">MENTCSGKENSNSQTTSSKSVKAILSKEDLKGTRIEHGFKRAFMPLFGQDADFTSTMLLNVDQLQKQLDKDKFQEDGSMEEGSMASLLTKESKINTCKAVDVDLVVIESSGTESEVQDDSSGCVVRKDRNSKTSVMPSARFQSTADGSKPKPRSTNHSTRSLPVFKSKHRFFLNKTSVVYEKTSPRSDLRWKPTGRIFKTVGLRWVPMGKILASCTRKDDSEPTHGSNVDIPNIHKCKQTLDLSACTSINVQKEQSFDLSAVVSMSSNVPTADASDKCQQQPDSTSSTSTLATTVTADGNFDLLMKGMYEFYDILLNVLCPRGMEKVASLGIDARNCSLFVVLVIVSEASVFDNADPRNWDVKLLYSDATVLGGHCALHTVHATQLSYLILLHLLHRKMSTVSVVLEAGCLDVFHLDIEDFLIDQVFSFDLAIDFDSLHSMYQLGVALKSHNTETSRLNENNTVMIKR</sequence>
<protein>
    <submittedName>
        <fullName evidence="2">Uncharacterized protein</fullName>
    </submittedName>
</protein>
<feature type="compositionally biased region" description="Polar residues" evidence="1">
    <location>
        <begin position="132"/>
        <end position="146"/>
    </location>
</feature>
<gene>
    <name evidence="2" type="ORF">Tco_1042090</name>
</gene>
<accession>A0ABQ5GI22</accession>
<dbReference type="EMBL" id="BQNB010018524">
    <property type="protein sequence ID" value="GJT75365.1"/>
    <property type="molecule type" value="Genomic_DNA"/>
</dbReference>
<keyword evidence="3" id="KW-1185">Reference proteome</keyword>
<evidence type="ECO:0000313" key="2">
    <source>
        <dbReference type="EMBL" id="GJT75365.1"/>
    </source>
</evidence>